<evidence type="ECO:0000256" key="1">
    <source>
        <dbReference type="SAM" id="MobiDB-lite"/>
    </source>
</evidence>
<dbReference type="AlphaFoldDB" id="A0A2Z7B1P1"/>
<sequence>MIVDELFGSLQTHEERLKKPHESEQALKAKLSLKEKYTNHSTSQRGRGRGGGRNQGQGRGRGGYGRVRGDKNVHNNESSQNFNQGRSR</sequence>
<organism evidence="2 3">
    <name type="scientific">Dorcoceras hygrometricum</name>
    <dbReference type="NCBI Taxonomy" id="472368"/>
    <lineage>
        <taxon>Eukaryota</taxon>
        <taxon>Viridiplantae</taxon>
        <taxon>Streptophyta</taxon>
        <taxon>Embryophyta</taxon>
        <taxon>Tracheophyta</taxon>
        <taxon>Spermatophyta</taxon>
        <taxon>Magnoliopsida</taxon>
        <taxon>eudicotyledons</taxon>
        <taxon>Gunneridae</taxon>
        <taxon>Pentapetalae</taxon>
        <taxon>asterids</taxon>
        <taxon>lamiids</taxon>
        <taxon>Lamiales</taxon>
        <taxon>Gesneriaceae</taxon>
        <taxon>Didymocarpoideae</taxon>
        <taxon>Trichosporeae</taxon>
        <taxon>Loxocarpinae</taxon>
        <taxon>Dorcoceras</taxon>
    </lineage>
</organism>
<evidence type="ECO:0000313" key="2">
    <source>
        <dbReference type="EMBL" id="KZV28192.1"/>
    </source>
</evidence>
<feature type="region of interest" description="Disordered" evidence="1">
    <location>
        <begin position="13"/>
        <end position="88"/>
    </location>
</feature>
<evidence type="ECO:0000313" key="3">
    <source>
        <dbReference type="Proteomes" id="UP000250235"/>
    </source>
</evidence>
<name>A0A2Z7B1P1_9LAMI</name>
<dbReference type="EMBL" id="KV010164">
    <property type="protein sequence ID" value="KZV28192.1"/>
    <property type="molecule type" value="Genomic_DNA"/>
</dbReference>
<feature type="compositionally biased region" description="Basic and acidic residues" evidence="1">
    <location>
        <begin position="13"/>
        <end position="38"/>
    </location>
</feature>
<proteinExistence type="predicted"/>
<gene>
    <name evidence="2" type="ORF">F511_29697</name>
</gene>
<protein>
    <submittedName>
        <fullName evidence="2">Uncharacterized protein</fullName>
    </submittedName>
</protein>
<feature type="compositionally biased region" description="Gly residues" evidence="1">
    <location>
        <begin position="49"/>
        <end position="66"/>
    </location>
</feature>
<dbReference type="Proteomes" id="UP000250235">
    <property type="component" value="Unassembled WGS sequence"/>
</dbReference>
<keyword evidence="3" id="KW-1185">Reference proteome</keyword>
<accession>A0A2Z7B1P1</accession>
<reference evidence="2 3" key="1">
    <citation type="journal article" date="2015" name="Proc. Natl. Acad. Sci. U.S.A.">
        <title>The resurrection genome of Boea hygrometrica: A blueprint for survival of dehydration.</title>
        <authorList>
            <person name="Xiao L."/>
            <person name="Yang G."/>
            <person name="Zhang L."/>
            <person name="Yang X."/>
            <person name="Zhao S."/>
            <person name="Ji Z."/>
            <person name="Zhou Q."/>
            <person name="Hu M."/>
            <person name="Wang Y."/>
            <person name="Chen M."/>
            <person name="Xu Y."/>
            <person name="Jin H."/>
            <person name="Xiao X."/>
            <person name="Hu G."/>
            <person name="Bao F."/>
            <person name="Hu Y."/>
            <person name="Wan P."/>
            <person name="Li L."/>
            <person name="Deng X."/>
            <person name="Kuang T."/>
            <person name="Xiang C."/>
            <person name="Zhu J.K."/>
            <person name="Oliver M.J."/>
            <person name="He Y."/>
        </authorList>
    </citation>
    <scope>NUCLEOTIDE SEQUENCE [LARGE SCALE GENOMIC DNA]</scope>
    <source>
        <strain evidence="3">cv. XS01</strain>
    </source>
</reference>
<feature type="compositionally biased region" description="Polar residues" evidence="1">
    <location>
        <begin position="75"/>
        <end position="88"/>
    </location>
</feature>